<dbReference type="InterPro" id="IPR011083">
    <property type="entry name" value="Phage_tail_collar_dom"/>
</dbReference>
<name>A0ABU9XZI8_9SPHN</name>
<dbReference type="InterPro" id="IPR037053">
    <property type="entry name" value="Phage_tail_collar_dom_sf"/>
</dbReference>
<dbReference type="SUPFAM" id="SSF88874">
    <property type="entry name" value="Receptor-binding domain of short tail fibre protein gp12"/>
    <property type="match status" value="1"/>
</dbReference>
<sequence length="180" mass="18667">MSQPYLGEIRMFGGNFAPRSNALCAGQLMSIQQNAALFSLLGTFYGGNGVQTFALPDLRGRLPINQGNGPGLTPRVIGEQAGSETVTLLQTETPMHNHIVNATTDAGNLPGPSNKAIPASPTDGTNPGSLYVVPPGTITPVAMAAQSLPVAGGSQPHQNMMPSLCITFIIALNGIFPSRN</sequence>
<proteinExistence type="predicted"/>
<evidence type="ECO:0000313" key="3">
    <source>
        <dbReference type="EMBL" id="MEN2788974.1"/>
    </source>
</evidence>
<reference evidence="3 4" key="1">
    <citation type="submission" date="2024-05" db="EMBL/GenBank/DDBJ databases">
        <authorList>
            <person name="Liu Q."/>
            <person name="Xin Y.-H."/>
        </authorList>
    </citation>
    <scope>NUCLEOTIDE SEQUENCE [LARGE SCALE GENOMIC DNA]</scope>
    <source>
        <strain evidence="3 4">CGMCC 1.10181</strain>
    </source>
</reference>
<dbReference type="RefSeq" id="WP_343891634.1">
    <property type="nucleotide sequence ID" value="NZ_BAAAEH010000047.1"/>
</dbReference>
<feature type="region of interest" description="Disordered" evidence="1">
    <location>
        <begin position="105"/>
        <end position="127"/>
    </location>
</feature>
<dbReference type="Proteomes" id="UP001419910">
    <property type="component" value="Unassembled WGS sequence"/>
</dbReference>
<evidence type="ECO:0000256" key="1">
    <source>
        <dbReference type="SAM" id="MobiDB-lite"/>
    </source>
</evidence>
<keyword evidence="4" id="KW-1185">Reference proteome</keyword>
<dbReference type="Pfam" id="PF07484">
    <property type="entry name" value="Collar"/>
    <property type="match status" value="1"/>
</dbReference>
<comment type="caution">
    <text evidence="3">The sequence shown here is derived from an EMBL/GenBank/DDBJ whole genome shotgun (WGS) entry which is preliminary data.</text>
</comment>
<evidence type="ECO:0000313" key="4">
    <source>
        <dbReference type="Proteomes" id="UP001419910"/>
    </source>
</evidence>
<accession>A0ABU9XZI8</accession>
<evidence type="ECO:0000259" key="2">
    <source>
        <dbReference type="Pfam" id="PF07484"/>
    </source>
</evidence>
<organism evidence="3 4">
    <name type="scientific">Sphingomonas oligophenolica</name>
    <dbReference type="NCBI Taxonomy" id="301154"/>
    <lineage>
        <taxon>Bacteria</taxon>
        <taxon>Pseudomonadati</taxon>
        <taxon>Pseudomonadota</taxon>
        <taxon>Alphaproteobacteria</taxon>
        <taxon>Sphingomonadales</taxon>
        <taxon>Sphingomonadaceae</taxon>
        <taxon>Sphingomonas</taxon>
    </lineage>
</organism>
<gene>
    <name evidence="3" type="ORF">ABC974_04995</name>
</gene>
<dbReference type="EMBL" id="JBDIME010000003">
    <property type="protein sequence ID" value="MEN2788974.1"/>
    <property type="molecule type" value="Genomic_DNA"/>
</dbReference>
<dbReference type="Gene3D" id="3.90.1340.10">
    <property type="entry name" value="Phage tail collar domain"/>
    <property type="match status" value="1"/>
</dbReference>
<feature type="domain" description="Phage tail collar" evidence="2">
    <location>
        <begin position="7"/>
        <end position="63"/>
    </location>
</feature>
<protein>
    <submittedName>
        <fullName evidence="3">Tail fiber protein</fullName>
    </submittedName>
</protein>